<dbReference type="OrthoDB" id="9812484at2"/>
<dbReference type="STRING" id="152268.A6K24_11535"/>
<evidence type="ECO:0000313" key="6">
    <source>
        <dbReference type="Proteomes" id="UP000078534"/>
    </source>
</evidence>
<dbReference type="PROSITE" id="PS50977">
    <property type="entry name" value="HTH_TETR_2"/>
    <property type="match status" value="1"/>
</dbReference>
<dbReference type="InterPro" id="IPR009057">
    <property type="entry name" value="Homeodomain-like_sf"/>
</dbReference>
<dbReference type="GO" id="GO:0003677">
    <property type="term" value="F:DNA binding"/>
    <property type="evidence" value="ECO:0007669"/>
    <property type="project" value="UniProtKB-UniRule"/>
</dbReference>
<evidence type="ECO:0000256" key="2">
    <source>
        <dbReference type="ARBA" id="ARBA00023125"/>
    </source>
</evidence>
<gene>
    <name evidence="5" type="ORF">A6K24_11535</name>
</gene>
<comment type="caution">
    <text evidence="5">The sequence shown here is derived from an EMBL/GenBank/DDBJ whole genome shotgun (WGS) entry which is preliminary data.</text>
</comment>
<proteinExistence type="predicted"/>
<dbReference type="EMBL" id="LWSG01000044">
    <property type="protein sequence ID" value="OAS82747.1"/>
    <property type="molecule type" value="Genomic_DNA"/>
</dbReference>
<evidence type="ECO:0000259" key="4">
    <source>
        <dbReference type="PROSITE" id="PS50977"/>
    </source>
</evidence>
<dbReference type="SUPFAM" id="SSF46689">
    <property type="entry name" value="Homeodomain-like"/>
    <property type="match status" value="1"/>
</dbReference>
<organism evidence="5 6">
    <name type="scientific">Metabacillus litoralis</name>
    <dbReference type="NCBI Taxonomy" id="152268"/>
    <lineage>
        <taxon>Bacteria</taxon>
        <taxon>Bacillati</taxon>
        <taxon>Bacillota</taxon>
        <taxon>Bacilli</taxon>
        <taxon>Bacillales</taxon>
        <taxon>Bacillaceae</taxon>
        <taxon>Metabacillus</taxon>
    </lineage>
</organism>
<dbReference type="InterPro" id="IPR050624">
    <property type="entry name" value="HTH-type_Tx_Regulator"/>
</dbReference>
<dbReference type="Pfam" id="PF00440">
    <property type="entry name" value="TetR_N"/>
    <property type="match status" value="1"/>
</dbReference>
<dbReference type="PANTHER" id="PTHR43479:SF11">
    <property type="entry name" value="ACREF_ENVCD OPERON REPRESSOR-RELATED"/>
    <property type="match status" value="1"/>
</dbReference>
<dbReference type="AlphaFoldDB" id="A0A179SM68"/>
<accession>A0A179SM68</accession>
<keyword evidence="1" id="KW-0678">Repressor</keyword>
<evidence type="ECO:0000256" key="3">
    <source>
        <dbReference type="PROSITE-ProRule" id="PRU00335"/>
    </source>
</evidence>
<sequence length="210" mass="25081">MPKQTFFHLAKDKQDTLIQSAKEEFSRVPLHEASIANIIKNAGIPRGSFYQYFEDKEDLFFYLLNQLAQKNHERFLSILKEKNGDLFETFIDNFQFMVKSHRKAEHKNFFKNVFLNMNYKQENTLANNIYMENQKNQYLSTINLINREKLNIQDERELHHVMKIISAVTFQNLIQVFVKDSTDEEALRNYLEQIDLLKRGLQKDYTNELT</sequence>
<dbReference type="Proteomes" id="UP000078534">
    <property type="component" value="Unassembled WGS sequence"/>
</dbReference>
<name>A0A179SM68_9BACI</name>
<reference evidence="6" key="1">
    <citation type="submission" date="2016-04" db="EMBL/GenBank/DDBJ databases">
        <authorList>
            <person name="Lyu Z."/>
            <person name="Lyu W."/>
        </authorList>
    </citation>
    <scope>NUCLEOTIDE SEQUENCE [LARGE SCALE GENOMIC DNA]</scope>
    <source>
        <strain evidence="6">C44</strain>
    </source>
</reference>
<evidence type="ECO:0000313" key="5">
    <source>
        <dbReference type="EMBL" id="OAS82747.1"/>
    </source>
</evidence>
<protein>
    <submittedName>
        <fullName evidence="5">TetR family transcriptional regulator</fullName>
    </submittedName>
</protein>
<feature type="DNA-binding region" description="H-T-H motif" evidence="3">
    <location>
        <begin position="34"/>
        <end position="53"/>
    </location>
</feature>
<dbReference type="Gene3D" id="1.10.357.10">
    <property type="entry name" value="Tetracycline Repressor, domain 2"/>
    <property type="match status" value="1"/>
</dbReference>
<dbReference type="Pfam" id="PF17924">
    <property type="entry name" value="TetR_C_19"/>
    <property type="match status" value="1"/>
</dbReference>
<dbReference type="RefSeq" id="WP_066339164.1">
    <property type="nucleotide sequence ID" value="NZ_LWSG01000044.1"/>
</dbReference>
<feature type="domain" description="HTH tetR-type" evidence="4">
    <location>
        <begin position="11"/>
        <end position="71"/>
    </location>
</feature>
<dbReference type="PANTHER" id="PTHR43479">
    <property type="entry name" value="ACREF/ENVCD OPERON REPRESSOR-RELATED"/>
    <property type="match status" value="1"/>
</dbReference>
<keyword evidence="6" id="KW-1185">Reference proteome</keyword>
<evidence type="ECO:0000256" key="1">
    <source>
        <dbReference type="ARBA" id="ARBA00022491"/>
    </source>
</evidence>
<keyword evidence="2 3" id="KW-0238">DNA-binding</keyword>
<dbReference type="InterPro" id="IPR001647">
    <property type="entry name" value="HTH_TetR"/>
</dbReference>